<proteinExistence type="predicted"/>
<reference evidence="1 2" key="1">
    <citation type="submission" date="2023-11" db="EMBL/GenBank/DDBJ databases">
        <authorList>
            <person name="Hedman E."/>
            <person name="Englund M."/>
            <person name="Stromberg M."/>
            <person name="Nyberg Akerstrom W."/>
            <person name="Nylinder S."/>
            <person name="Jareborg N."/>
            <person name="Kallberg Y."/>
            <person name="Kronander E."/>
        </authorList>
    </citation>
    <scope>NUCLEOTIDE SEQUENCE [LARGE SCALE GENOMIC DNA]</scope>
</reference>
<protein>
    <submittedName>
        <fullName evidence="1">Uncharacterized protein</fullName>
    </submittedName>
</protein>
<evidence type="ECO:0000313" key="2">
    <source>
        <dbReference type="Proteomes" id="UP001314205"/>
    </source>
</evidence>
<gene>
    <name evidence="1" type="ORF">PARMNEM_LOCUS21875</name>
</gene>
<comment type="caution">
    <text evidence="1">The sequence shown here is derived from an EMBL/GenBank/DDBJ whole genome shotgun (WGS) entry which is preliminary data.</text>
</comment>
<dbReference type="AlphaFoldDB" id="A0AAV1MBV6"/>
<organism evidence="1 2">
    <name type="scientific">Parnassius mnemosyne</name>
    <name type="common">clouded apollo</name>
    <dbReference type="NCBI Taxonomy" id="213953"/>
    <lineage>
        <taxon>Eukaryota</taxon>
        <taxon>Metazoa</taxon>
        <taxon>Ecdysozoa</taxon>
        <taxon>Arthropoda</taxon>
        <taxon>Hexapoda</taxon>
        <taxon>Insecta</taxon>
        <taxon>Pterygota</taxon>
        <taxon>Neoptera</taxon>
        <taxon>Endopterygota</taxon>
        <taxon>Lepidoptera</taxon>
        <taxon>Glossata</taxon>
        <taxon>Ditrysia</taxon>
        <taxon>Papilionoidea</taxon>
        <taxon>Papilionidae</taxon>
        <taxon>Parnassiinae</taxon>
        <taxon>Parnassini</taxon>
        <taxon>Parnassius</taxon>
        <taxon>Driopa</taxon>
    </lineage>
</organism>
<name>A0AAV1MBV6_9NEOP</name>
<dbReference type="Proteomes" id="UP001314205">
    <property type="component" value="Unassembled WGS sequence"/>
</dbReference>
<sequence length="66" mass="6960">MNLSFKGCSLHEALAIVEEDEELEVPLLAIVSDQDSGGEEGGGLTNILTDHQLNGESEVVFASTSL</sequence>
<evidence type="ECO:0000313" key="1">
    <source>
        <dbReference type="EMBL" id="CAK1603511.1"/>
    </source>
</evidence>
<keyword evidence="2" id="KW-1185">Reference proteome</keyword>
<dbReference type="EMBL" id="CAVLGL010000148">
    <property type="protein sequence ID" value="CAK1603511.1"/>
    <property type="molecule type" value="Genomic_DNA"/>
</dbReference>
<accession>A0AAV1MBV6</accession>